<organism evidence="2 3">
    <name type="scientific">Gemmatimonas groenlandica</name>
    <dbReference type="NCBI Taxonomy" id="2732249"/>
    <lineage>
        <taxon>Bacteria</taxon>
        <taxon>Pseudomonadati</taxon>
        <taxon>Gemmatimonadota</taxon>
        <taxon>Gemmatimonadia</taxon>
        <taxon>Gemmatimonadales</taxon>
        <taxon>Gemmatimonadaceae</taxon>
        <taxon>Gemmatimonas</taxon>
    </lineage>
</organism>
<proteinExistence type="predicted"/>
<accession>A0A6M4IQW7</accession>
<gene>
    <name evidence="2" type="ORF">HKW67_13980</name>
</gene>
<keyword evidence="3" id="KW-1185">Reference proteome</keyword>
<evidence type="ECO:0000313" key="2">
    <source>
        <dbReference type="EMBL" id="QJR36535.1"/>
    </source>
</evidence>
<dbReference type="RefSeq" id="WP_171225967.1">
    <property type="nucleotide sequence ID" value="NZ_CP053085.1"/>
</dbReference>
<dbReference type="AlphaFoldDB" id="A0A6M4IQW7"/>
<dbReference type="KEGG" id="ggr:HKW67_13980"/>
<reference evidence="2 3" key="1">
    <citation type="submission" date="2020-05" db="EMBL/GenBank/DDBJ databases">
        <title>Complete genome sequence of Gemmatimonas greenlandica TET16.</title>
        <authorList>
            <person name="Zeng Y."/>
        </authorList>
    </citation>
    <scope>NUCLEOTIDE SEQUENCE [LARGE SCALE GENOMIC DNA]</scope>
    <source>
        <strain evidence="2 3">TET16</strain>
    </source>
</reference>
<feature type="compositionally biased region" description="Pro residues" evidence="1">
    <location>
        <begin position="1"/>
        <end position="10"/>
    </location>
</feature>
<name>A0A6M4IQW7_9BACT</name>
<evidence type="ECO:0000256" key="1">
    <source>
        <dbReference type="SAM" id="MobiDB-lite"/>
    </source>
</evidence>
<protein>
    <submittedName>
        <fullName evidence="2">Uncharacterized protein</fullName>
    </submittedName>
</protein>
<sequence>MTDSAPPPANTIPGYNLVEPSERDARATVQRVFGAANGDARWTQACELVNARPGSVAPGDELRAVAAALGLQGGAAATLGRSIEIRILTYYQLPLTASSTPSETV</sequence>
<dbReference type="EMBL" id="CP053085">
    <property type="protein sequence ID" value="QJR36535.1"/>
    <property type="molecule type" value="Genomic_DNA"/>
</dbReference>
<dbReference type="Proteomes" id="UP000500938">
    <property type="component" value="Chromosome"/>
</dbReference>
<feature type="region of interest" description="Disordered" evidence="1">
    <location>
        <begin position="1"/>
        <end position="21"/>
    </location>
</feature>
<evidence type="ECO:0000313" key="3">
    <source>
        <dbReference type="Proteomes" id="UP000500938"/>
    </source>
</evidence>